<accession>A0ABU0TPK8</accession>
<feature type="transmembrane region" description="Helical" evidence="2">
    <location>
        <begin position="256"/>
        <end position="278"/>
    </location>
</feature>
<keyword evidence="2" id="KW-0472">Membrane</keyword>
<feature type="compositionally biased region" description="Low complexity" evidence="1">
    <location>
        <begin position="173"/>
        <end position="190"/>
    </location>
</feature>
<feature type="region of interest" description="Disordered" evidence="1">
    <location>
        <begin position="173"/>
        <end position="198"/>
    </location>
</feature>
<evidence type="ECO:0000256" key="2">
    <source>
        <dbReference type="SAM" id="Phobius"/>
    </source>
</evidence>
<evidence type="ECO:0000256" key="3">
    <source>
        <dbReference type="SAM" id="SignalP"/>
    </source>
</evidence>
<feature type="signal peptide" evidence="3">
    <location>
        <begin position="1"/>
        <end position="29"/>
    </location>
</feature>
<keyword evidence="2" id="KW-0812">Transmembrane</keyword>
<feature type="chain" id="PRO_5047178798" evidence="3">
    <location>
        <begin position="30"/>
        <end position="294"/>
    </location>
</feature>
<proteinExistence type="predicted"/>
<dbReference type="EMBL" id="JAUTBF010000001">
    <property type="protein sequence ID" value="MDQ1121602.1"/>
    <property type="molecule type" value="Genomic_DNA"/>
</dbReference>
<reference evidence="4 5" key="1">
    <citation type="submission" date="2023-07" db="EMBL/GenBank/DDBJ databases">
        <title>Functional and genomic diversity of the sorghum phyllosphere microbiome.</title>
        <authorList>
            <person name="Shade A."/>
        </authorList>
    </citation>
    <scope>NUCLEOTIDE SEQUENCE [LARGE SCALE GENOMIC DNA]</scope>
    <source>
        <strain evidence="4 5">SORGH_AS_1207</strain>
    </source>
</reference>
<keyword evidence="3" id="KW-0732">Signal</keyword>
<comment type="caution">
    <text evidence="4">The sequence shown here is derived from an EMBL/GenBank/DDBJ whole genome shotgun (WGS) entry which is preliminary data.</text>
</comment>
<dbReference type="Proteomes" id="UP001226691">
    <property type="component" value="Unassembled WGS sequence"/>
</dbReference>
<name>A0ABU0TPK8_MICTR</name>
<feature type="compositionally biased region" description="Low complexity" evidence="1">
    <location>
        <begin position="228"/>
        <end position="251"/>
    </location>
</feature>
<protein>
    <submittedName>
        <fullName evidence="4">Uncharacterized protein</fullName>
    </submittedName>
</protein>
<gene>
    <name evidence="4" type="ORF">QE412_000175</name>
</gene>
<feature type="region of interest" description="Disordered" evidence="1">
    <location>
        <begin position="228"/>
        <end position="252"/>
    </location>
</feature>
<evidence type="ECO:0000313" key="5">
    <source>
        <dbReference type="Proteomes" id="UP001226691"/>
    </source>
</evidence>
<organism evidence="4 5">
    <name type="scientific">Microbacterium trichothecenolyticum</name>
    <name type="common">Aureobacterium trichothecenolyticum</name>
    <dbReference type="NCBI Taxonomy" id="69370"/>
    <lineage>
        <taxon>Bacteria</taxon>
        <taxon>Bacillati</taxon>
        <taxon>Actinomycetota</taxon>
        <taxon>Actinomycetes</taxon>
        <taxon>Micrococcales</taxon>
        <taxon>Microbacteriaceae</taxon>
        <taxon>Microbacterium</taxon>
    </lineage>
</organism>
<keyword evidence="5" id="KW-1185">Reference proteome</keyword>
<evidence type="ECO:0000256" key="1">
    <source>
        <dbReference type="SAM" id="MobiDB-lite"/>
    </source>
</evidence>
<sequence length="294" mass="28801">MNRFARLALTAFVTAGLALTGTTAASASASTPALSASPTAIAVGETTTLTATGLGGMDSIGFGLGTPASGVLLASTGDSGSKTLNVPVSGGQATAFFRASQTGSFFVDISNGERPLAQVQITVTGSAPQPTQDSQTPIIEVGSPLVVGQTTQVVAKVAGLQTVDFGLDSPDAGSFSSGSSSGPSVTAPASNGTATVDFTPSREGSVTIALSDGETVLASAVVQVSPAPATPTAAPTATATPSASPTPTATSDSGSILPWILLGVALLVIIGLTVWLILSRRRAAARGTDDTPQA</sequence>
<keyword evidence="2" id="KW-1133">Transmembrane helix</keyword>
<evidence type="ECO:0000313" key="4">
    <source>
        <dbReference type="EMBL" id="MDQ1121602.1"/>
    </source>
</evidence>